<dbReference type="EMBL" id="HG994585">
    <property type="protein sequence ID" value="CAF2988898.1"/>
    <property type="molecule type" value="Genomic_DNA"/>
</dbReference>
<keyword evidence="9 10" id="KW-0137">Centromere</keyword>
<keyword evidence="3 10" id="KW-0132">Cell division</keyword>
<dbReference type="PANTHER" id="PTHR10643:SF2">
    <property type="entry name" value="KINETOCHORE PROTEIN NDC80 HOMOLOG"/>
    <property type="match status" value="1"/>
</dbReference>
<evidence type="ECO:0000259" key="13">
    <source>
        <dbReference type="Pfam" id="PF03801"/>
    </source>
</evidence>
<dbReference type="GO" id="GO:0005634">
    <property type="term" value="C:nucleus"/>
    <property type="evidence" value="ECO:0007669"/>
    <property type="project" value="UniProtKB-SubCell"/>
</dbReference>
<keyword evidence="4 10" id="KW-0498">Mitosis</keyword>
<keyword evidence="7 10" id="KW-0539">Nucleus</keyword>
<dbReference type="AlphaFoldDB" id="A0A7R8D424"/>
<keyword evidence="2 10" id="KW-0158">Chromosome</keyword>
<gene>
    <name evidence="14" type="ORF">LSAA_11401</name>
</gene>
<dbReference type="PANTHER" id="PTHR10643">
    <property type="entry name" value="KINETOCHORE PROTEIN NDC80"/>
    <property type="match status" value="1"/>
</dbReference>
<evidence type="ECO:0000256" key="5">
    <source>
        <dbReference type="ARBA" id="ARBA00022838"/>
    </source>
</evidence>
<feature type="coiled-coil region" evidence="11">
    <location>
        <begin position="430"/>
        <end position="471"/>
    </location>
</feature>
<evidence type="ECO:0000256" key="6">
    <source>
        <dbReference type="ARBA" id="ARBA00023054"/>
    </source>
</evidence>
<evidence type="ECO:0000256" key="11">
    <source>
        <dbReference type="SAM" id="Coils"/>
    </source>
</evidence>
<dbReference type="GO" id="GO:0031262">
    <property type="term" value="C:Ndc80 complex"/>
    <property type="evidence" value="ECO:0007669"/>
    <property type="project" value="UniProtKB-UniRule"/>
</dbReference>
<dbReference type="GO" id="GO:0051301">
    <property type="term" value="P:cell division"/>
    <property type="evidence" value="ECO:0007669"/>
    <property type="project" value="UniProtKB-UniRule"/>
</dbReference>
<evidence type="ECO:0000256" key="12">
    <source>
        <dbReference type="SAM" id="MobiDB-lite"/>
    </source>
</evidence>
<evidence type="ECO:0000313" key="15">
    <source>
        <dbReference type="Proteomes" id="UP000675881"/>
    </source>
</evidence>
<feature type="compositionally biased region" description="Low complexity" evidence="12">
    <location>
        <begin position="80"/>
        <end position="90"/>
    </location>
</feature>
<organism evidence="14 15">
    <name type="scientific">Lepeophtheirus salmonis</name>
    <name type="common">Salmon louse</name>
    <name type="synonym">Caligus salmonis</name>
    <dbReference type="NCBI Taxonomy" id="72036"/>
    <lineage>
        <taxon>Eukaryota</taxon>
        <taxon>Metazoa</taxon>
        <taxon>Ecdysozoa</taxon>
        <taxon>Arthropoda</taxon>
        <taxon>Crustacea</taxon>
        <taxon>Multicrustacea</taxon>
        <taxon>Hexanauplia</taxon>
        <taxon>Copepoda</taxon>
        <taxon>Siphonostomatoida</taxon>
        <taxon>Caligidae</taxon>
        <taxon>Lepeophtheirus</taxon>
    </lineage>
</organism>
<dbReference type="InterPro" id="IPR038273">
    <property type="entry name" value="Ndc80_sf"/>
</dbReference>
<evidence type="ECO:0000256" key="4">
    <source>
        <dbReference type="ARBA" id="ARBA00022776"/>
    </source>
</evidence>
<dbReference type="Gene3D" id="1.10.418.30">
    <property type="entry name" value="Ncd80 complex, Ncd80 subunit"/>
    <property type="match status" value="1"/>
</dbReference>
<evidence type="ECO:0000313" key="14">
    <source>
        <dbReference type="EMBL" id="CAF2988898.1"/>
    </source>
</evidence>
<evidence type="ECO:0000256" key="2">
    <source>
        <dbReference type="ARBA" id="ARBA00022454"/>
    </source>
</evidence>
<proteinExistence type="inferred from homology"/>
<keyword evidence="15" id="KW-1185">Reference proteome</keyword>
<name>A0A7R8D424_LEPSM</name>
<keyword evidence="5 10" id="KW-0995">Kinetochore</keyword>
<protein>
    <recommendedName>
        <fullName evidence="10">Kinetochore protein NDC80</fullName>
    </recommendedName>
</protein>
<accession>A0A7R8D424</accession>
<comment type="function">
    <text evidence="10">Acts as a component of the essential kinetochore-associated NDC80 complex, which is required for chromosome segregation and spindle checkpoint activity.</text>
</comment>
<reference evidence="14" key="1">
    <citation type="submission" date="2021-02" db="EMBL/GenBank/DDBJ databases">
        <authorList>
            <person name="Bekaert M."/>
        </authorList>
    </citation>
    <scope>NUCLEOTIDE SEQUENCE</scope>
    <source>
        <strain evidence="14">IoA-00</strain>
    </source>
</reference>
<dbReference type="GO" id="GO:0051315">
    <property type="term" value="P:attachment of mitotic spindle microtubules to kinetochore"/>
    <property type="evidence" value="ECO:0007669"/>
    <property type="project" value="UniProtKB-UniRule"/>
</dbReference>
<evidence type="ECO:0000256" key="8">
    <source>
        <dbReference type="ARBA" id="ARBA00023306"/>
    </source>
</evidence>
<feature type="compositionally biased region" description="Polar residues" evidence="12">
    <location>
        <begin position="66"/>
        <end position="79"/>
    </location>
</feature>
<evidence type="ECO:0000256" key="7">
    <source>
        <dbReference type="ARBA" id="ARBA00023242"/>
    </source>
</evidence>
<dbReference type="InterPro" id="IPR055260">
    <property type="entry name" value="Ndc80_CH"/>
</dbReference>
<comment type="subcellular location">
    <subcellularLocation>
        <location evidence="10">Chromosome</location>
        <location evidence="10">Centromere</location>
        <location evidence="10">Kinetochore</location>
    </subcellularLocation>
    <subcellularLocation>
        <location evidence="10">Nucleus</location>
    </subcellularLocation>
</comment>
<dbReference type="Proteomes" id="UP000675881">
    <property type="component" value="Chromosome 6"/>
</dbReference>
<keyword evidence="8 10" id="KW-0131">Cell cycle</keyword>
<sequence length="585" mass="68665">MLLLNVGSTNKETRDMPPLNQLEHTSISKEEKFEHQNSEDLNKAIRDAGSKFHVRKRSSSRNRNSQVKTPISQAKLQHMSSSSRKTGSASKNIRSILVPDSRPIKETRPLRDKNWQTEQVKSLIDFLRKQNYSNRELTSKSFPLSASEFRCLFNFMYGILSPGYVLPQKFESELTSLLKGLDYPGVISKSTFVTIGSLHSWPRIRRYGNDFEQEIKELESKLLDRLDLNPQDLQNLIKKRDQLKETFDSIKAETNLLDSLRQKKELMAKDREYFMDYKAKYIKYTEKKTNELQNMKKKNETLLDEIKTLEQTIELKNNYSGGEELTPENYKARCDSLERIYSNINKEIRITDEDIWSLEIQISKLKVKSDVVIREFNMNIEKLEEFSLPKISDLEDFDEKYHFNLLVALSSKKKELLQTQDEVETYLSSINTIKLEVGIQKEELNNLMKELEVQKMEFQNIEREMKKKEITLDSKILSIKDKCLNLEQKNHSPQIRSLTNKFNELEGIRDQKHEKLEGRKKEIEIFLESALKISCSYVDKMTEMNTVDMDKKIDSLKSSLGKDEKLLKKMDKHIQYLVDKEKIYN</sequence>
<comment type="subunit">
    <text evidence="10">Component of the NDC80 complex.</text>
</comment>
<feature type="compositionally biased region" description="Polar residues" evidence="12">
    <location>
        <begin position="1"/>
        <end position="10"/>
    </location>
</feature>
<evidence type="ECO:0000256" key="1">
    <source>
        <dbReference type="ARBA" id="ARBA00007050"/>
    </source>
</evidence>
<feature type="region of interest" description="Disordered" evidence="12">
    <location>
        <begin position="1"/>
        <end position="21"/>
    </location>
</feature>
<evidence type="ECO:0000256" key="3">
    <source>
        <dbReference type="ARBA" id="ARBA00022618"/>
    </source>
</evidence>
<evidence type="ECO:0000256" key="10">
    <source>
        <dbReference type="RuleBase" id="RU368072"/>
    </source>
</evidence>
<feature type="region of interest" description="Disordered" evidence="12">
    <location>
        <begin position="50"/>
        <end position="103"/>
    </location>
</feature>
<dbReference type="InterPro" id="IPR005550">
    <property type="entry name" value="Kinetochore_Ndc80"/>
</dbReference>
<keyword evidence="6 11" id="KW-0175">Coiled coil</keyword>
<feature type="coiled-coil region" evidence="11">
    <location>
        <begin position="285"/>
        <end position="312"/>
    </location>
</feature>
<comment type="similarity">
    <text evidence="1 10">Belongs to the NDC80/HEC1 family.</text>
</comment>
<feature type="domain" description="Kinetochore protein Ndc80 CH" evidence="13">
    <location>
        <begin position="101"/>
        <end position="204"/>
    </location>
</feature>
<evidence type="ECO:0000256" key="9">
    <source>
        <dbReference type="ARBA" id="ARBA00023328"/>
    </source>
</evidence>
<dbReference type="Pfam" id="PF03801">
    <property type="entry name" value="Ndc80_HEC"/>
    <property type="match status" value="1"/>
</dbReference>